<dbReference type="EMBL" id="PKPP01013353">
    <property type="protein sequence ID" value="PWA41051.1"/>
    <property type="molecule type" value="Genomic_DNA"/>
</dbReference>
<evidence type="ECO:0000313" key="3">
    <source>
        <dbReference type="Proteomes" id="UP000245207"/>
    </source>
</evidence>
<keyword evidence="3" id="KW-1185">Reference proteome</keyword>
<keyword evidence="2" id="KW-0371">Homeobox</keyword>
<evidence type="ECO:0000259" key="1">
    <source>
        <dbReference type="Pfam" id="PF25797"/>
    </source>
</evidence>
<organism evidence="2 3">
    <name type="scientific">Artemisia annua</name>
    <name type="common">Sweet wormwood</name>
    <dbReference type="NCBI Taxonomy" id="35608"/>
    <lineage>
        <taxon>Eukaryota</taxon>
        <taxon>Viridiplantae</taxon>
        <taxon>Streptophyta</taxon>
        <taxon>Embryophyta</taxon>
        <taxon>Tracheophyta</taxon>
        <taxon>Spermatophyta</taxon>
        <taxon>Magnoliopsida</taxon>
        <taxon>eudicotyledons</taxon>
        <taxon>Gunneridae</taxon>
        <taxon>Pentapetalae</taxon>
        <taxon>asterids</taxon>
        <taxon>campanulids</taxon>
        <taxon>Asterales</taxon>
        <taxon>Asteraceae</taxon>
        <taxon>Asteroideae</taxon>
        <taxon>Anthemideae</taxon>
        <taxon>Artemisiinae</taxon>
        <taxon>Artemisia</taxon>
    </lineage>
</organism>
<dbReference type="Pfam" id="PF25797">
    <property type="entry name" value="PDF2_C"/>
    <property type="match status" value="1"/>
</dbReference>
<proteinExistence type="predicted"/>
<protein>
    <submittedName>
        <fullName evidence="2">START domain, Homeodomain-like, START-like domain protein</fullName>
    </submittedName>
</protein>
<feature type="domain" description="HD-Zip IV C-terminal" evidence="1">
    <location>
        <begin position="13"/>
        <end position="70"/>
    </location>
</feature>
<dbReference type="GO" id="GO:0003677">
    <property type="term" value="F:DNA binding"/>
    <property type="evidence" value="ECO:0007669"/>
    <property type="project" value="UniProtKB-KW"/>
</dbReference>
<reference evidence="2 3" key="1">
    <citation type="journal article" date="2018" name="Mol. Plant">
        <title>The genome of Artemisia annua provides insight into the evolution of Asteraceae family and artemisinin biosynthesis.</title>
        <authorList>
            <person name="Shen Q."/>
            <person name="Zhang L."/>
            <person name="Liao Z."/>
            <person name="Wang S."/>
            <person name="Yan T."/>
            <person name="Shi P."/>
            <person name="Liu M."/>
            <person name="Fu X."/>
            <person name="Pan Q."/>
            <person name="Wang Y."/>
            <person name="Lv Z."/>
            <person name="Lu X."/>
            <person name="Zhang F."/>
            <person name="Jiang W."/>
            <person name="Ma Y."/>
            <person name="Chen M."/>
            <person name="Hao X."/>
            <person name="Li L."/>
            <person name="Tang Y."/>
            <person name="Lv G."/>
            <person name="Zhou Y."/>
            <person name="Sun X."/>
            <person name="Brodelius P.E."/>
            <person name="Rose J.K.C."/>
            <person name="Tang K."/>
        </authorList>
    </citation>
    <scope>NUCLEOTIDE SEQUENCE [LARGE SCALE GENOMIC DNA]</scope>
    <source>
        <strain evidence="3">cv. Huhao1</strain>
        <tissue evidence="2">Leaf</tissue>
    </source>
</reference>
<accession>A0A2U1KWC0</accession>
<name>A0A2U1KWC0_ARTAN</name>
<dbReference type="InterPro" id="IPR057993">
    <property type="entry name" value="HD-Zip_IV_C"/>
</dbReference>
<keyword evidence="2" id="KW-0238">DNA-binding</keyword>
<comment type="caution">
    <text evidence="2">The sequence shown here is derived from an EMBL/GenBank/DDBJ whole genome shotgun (WGS) entry which is preliminary data.</text>
</comment>
<gene>
    <name evidence="2" type="ORF">CTI12_AA557050</name>
</gene>
<sequence>MEQHSILRLHRQMSVVHIQHGETTEGGKPKIGVVASNSSQYVELLLQESCTDDSGSLVVYLVVDVEAVKLTCELLSICNFCR</sequence>
<dbReference type="Proteomes" id="UP000245207">
    <property type="component" value="Unassembled WGS sequence"/>
</dbReference>
<evidence type="ECO:0000313" key="2">
    <source>
        <dbReference type="EMBL" id="PWA41051.1"/>
    </source>
</evidence>
<dbReference type="AlphaFoldDB" id="A0A2U1KWC0"/>